<name>A0ABT2LRX0_9HYPH</name>
<evidence type="ECO:0000256" key="5">
    <source>
        <dbReference type="ARBA" id="ARBA00022692"/>
    </source>
</evidence>
<evidence type="ECO:0000256" key="3">
    <source>
        <dbReference type="ARBA" id="ARBA00022448"/>
    </source>
</evidence>
<evidence type="ECO:0000256" key="6">
    <source>
        <dbReference type="ARBA" id="ARBA00022989"/>
    </source>
</evidence>
<keyword evidence="4 8" id="KW-1003">Cell membrane</keyword>
<dbReference type="PANTHER" id="PTHR30269">
    <property type="entry name" value="TRANSMEMBRANE PROTEIN YFCA"/>
    <property type="match status" value="1"/>
</dbReference>
<dbReference type="RefSeq" id="WP_260905715.1">
    <property type="nucleotide sequence ID" value="NZ_JAOCZP010000007.1"/>
</dbReference>
<comment type="similarity">
    <text evidence="2 8">Belongs to the 4-toluene sulfonate uptake permease (TSUP) (TC 2.A.102) family.</text>
</comment>
<feature type="transmembrane region" description="Helical" evidence="8">
    <location>
        <begin position="100"/>
        <end position="118"/>
    </location>
</feature>
<keyword evidence="5 8" id="KW-0812">Transmembrane</keyword>
<protein>
    <recommendedName>
        <fullName evidence="8">Probable membrane transporter protein</fullName>
    </recommendedName>
</protein>
<proteinExistence type="inferred from homology"/>
<dbReference type="EMBL" id="JAOCZP010000007">
    <property type="protein sequence ID" value="MCT7377276.1"/>
    <property type="molecule type" value="Genomic_DNA"/>
</dbReference>
<dbReference type="Proteomes" id="UP001320831">
    <property type="component" value="Unassembled WGS sequence"/>
</dbReference>
<comment type="subcellular location">
    <subcellularLocation>
        <location evidence="1 8">Cell membrane</location>
        <topology evidence="1 8">Multi-pass membrane protein</topology>
    </subcellularLocation>
</comment>
<dbReference type="PANTHER" id="PTHR30269:SF37">
    <property type="entry name" value="MEMBRANE TRANSPORTER PROTEIN"/>
    <property type="match status" value="1"/>
</dbReference>
<dbReference type="InterPro" id="IPR052017">
    <property type="entry name" value="TSUP"/>
</dbReference>
<dbReference type="InterPro" id="IPR002781">
    <property type="entry name" value="TM_pro_TauE-like"/>
</dbReference>
<evidence type="ECO:0000256" key="2">
    <source>
        <dbReference type="ARBA" id="ARBA00009142"/>
    </source>
</evidence>
<evidence type="ECO:0000256" key="4">
    <source>
        <dbReference type="ARBA" id="ARBA00022475"/>
    </source>
</evidence>
<evidence type="ECO:0000256" key="1">
    <source>
        <dbReference type="ARBA" id="ARBA00004651"/>
    </source>
</evidence>
<evidence type="ECO:0000256" key="8">
    <source>
        <dbReference type="RuleBase" id="RU363041"/>
    </source>
</evidence>
<comment type="caution">
    <text evidence="9">The sequence shown here is derived from an EMBL/GenBank/DDBJ whole genome shotgun (WGS) entry which is preliminary data.</text>
</comment>
<feature type="transmembrane region" description="Helical" evidence="8">
    <location>
        <begin position="35"/>
        <end position="55"/>
    </location>
</feature>
<evidence type="ECO:0000313" key="9">
    <source>
        <dbReference type="EMBL" id="MCT7377276.1"/>
    </source>
</evidence>
<accession>A0ABT2LRX0</accession>
<keyword evidence="6 8" id="KW-1133">Transmembrane helix</keyword>
<keyword evidence="3" id="KW-0813">Transport</keyword>
<dbReference type="Pfam" id="PF01925">
    <property type="entry name" value="TauE"/>
    <property type="match status" value="1"/>
</dbReference>
<sequence length="258" mass="27475">MILPVLDQNLALLLAAVAVAGVARGLSGFGTGMIVTPIAAALYDPITAVVLIVIIDSLPMLPVTIPVLKIARWREVLPILAGLGVFVPVGIYILKHGDPALLRWFICLTILVCVLALWRGWRYRGPRSLPISFSVGGLAGVLSGIASLPGPPVIVYWLATALPAAIVRANLLALFFLSEFLSIGNLWAAGLFEMPRLMLGLTATPFYLTGLLLGWGLYGRSSEQVYRRFTFALVVAAALIAMPTSEYVVRAAISALAA</sequence>
<feature type="transmembrane region" description="Helical" evidence="8">
    <location>
        <begin position="130"/>
        <end position="148"/>
    </location>
</feature>
<keyword evidence="10" id="KW-1185">Reference proteome</keyword>
<gene>
    <name evidence="9" type="ORF">N5A92_19860</name>
</gene>
<keyword evidence="7 8" id="KW-0472">Membrane</keyword>
<evidence type="ECO:0000313" key="10">
    <source>
        <dbReference type="Proteomes" id="UP001320831"/>
    </source>
</evidence>
<feature type="transmembrane region" description="Helical" evidence="8">
    <location>
        <begin position="229"/>
        <end position="249"/>
    </location>
</feature>
<reference evidence="9 10" key="1">
    <citation type="submission" date="2022-09" db="EMBL/GenBank/DDBJ databases">
        <title>Chelativorans salina sp. nov., a novel slightly halophilic bacterium isolated from a saline lake sediment enrichment.</title>
        <authorList>
            <person name="Gao L."/>
            <person name="Fang B.-Z."/>
            <person name="Li W.-J."/>
        </authorList>
    </citation>
    <scope>NUCLEOTIDE SEQUENCE [LARGE SCALE GENOMIC DNA]</scope>
    <source>
        <strain evidence="9 10">EGI FJ00035</strain>
    </source>
</reference>
<feature type="transmembrane region" description="Helical" evidence="8">
    <location>
        <begin position="76"/>
        <end position="94"/>
    </location>
</feature>
<evidence type="ECO:0000256" key="7">
    <source>
        <dbReference type="ARBA" id="ARBA00023136"/>
    </source>
</evidence>
<feature type="transmembrane region" description="Helical" evidence="8">
    <location>
        <begin position="197"/>
        <end position="217"/>
    </location>
</feature>
<organism evidence="9 10">
    <name type="scientific">Chelativorans salis</name>
    <dbReference type="NCBI Taxonomy" id="2978478"/>
    <lineage>
        <taxon>Bacteria</taxon>
        <taxon>Pseudomonadati</taxon>
        <taxon>Pseudomonadota</taxon>
        <taxon>Alphaproteobacteria</taxon>
        <taxon>Hyphomicrobiales</taxon>
        <taxon>Phyllobacteriaceae</taxon>
        <taxon>Chelativorans</taxon>
    </lineage>
</organism>